<dbReference type="InterPro" id="IPR050707">
    <property type="entry name" value="HTH_MetabolicPath_Reg"/>
</dbReference>
<accession>A0A0J1CN27</accession>
<dbReference type="Gene3D" id="3.30.450.40">
    <property type="match status" value="1"/>
</dbReference>
<dbReference type="Pfam" id="PF01614">
    <property type="entry name" value="IclR_C"/>
    <property type="match status" value="1"/>
</dbReference>
<evidence type="ECO:0000313" key="6">
    <source>
        <dbReference type="EMBL" id="KLU21811.1"/>
    </source>
</evidence>
<evidence type="ECO:0000259" key="4">
    <source>
        <dbReference type="PROSITE" id="PS51077"/>
    </source>
</evidence>
<proteinExistence type="predicted"/>
<dbReference type="InterPro" id="IPR036388">
    <property type="entry name" value="WH-like_DNA-bd_sf"/>
</dbReference>
<gene>
    <name evidence="6" type="ORF">EOS_33965</name>
</gene>
<evidence type="ECO:0000256" key="1">
    <source>
        <dbReference type="ARBA" id="ARBA00023015"/>
    </source>
</evidence>
<dbReference type="Pfam" id="PF09339">
    <property type="entry name" value="HTH_IclR"/>
    <property type="match status" value="1"/>
</dbReference>
<name>A0A0J1CN27_9BURK</name>
<keyword evidence="2" id="KW-0238">DNA-binding</keyword>
<dbReference type="InterPro" id="IPR029016">
    <property type="entry name" value="GAF-like_dom_sf"/>
</dbReference>
<comment type="caution">
    <text evidence="6">The sequence shown here is derived from an EMBL/GenBank/DDBJ whole genome shotgun (WGS) entry which is preliminary data.</text>
</comment>
<organism evidence="6 7">
    <name type="scientific">Caballeronia mineralivorans PML1(12)</name>
    <dbReference type="NCBI Taxonomy" id="908627"/>
    <lineage>
        <taxon>Bacteria</taxon>
        <taxon>Pseudomonadati</taxon>
        <taxon>Pseudomonadota</taxon>
        <taxon>Betaproteobacteria</taxon>
        <taxon>Burkholderiales</taxon>
        <taxon>Burkholderiaceae</taxon>
        <taxon>Caballeronia</taxon>
    </lineage>
</organism>
<dbReference type="Gene3D" id="1.10.10.10">
    <property type="entry name" value="Winged helix-like DNA-binding domain superfamily/Winged helix DNA-binding domain"/>
    <property type="match status" value="1"/>
</dbReference>
<dbReference type="GO" id="GO:0003700">
    <property type="term" value="F:DNA-binding transcription factor activity"/>
    <property type="evidence" value="ECO:0007669"/>
    <property type="project" value="TreeGrafter"/>
</dbReference>
<dbReference type="PANTHER" id="PTHR30136">
    <property type="entry name" value="HELIX-TURN-HELIX TRANSCRIPTIONAL REGULATOR, ICLR FAMILY"/>
    <property type="match status" value="1"/>
</dbReference>
<dbReference type="PANTHER" id="PTHR30136:SF35">
    <property type="entry name" value="HTH-TYPE TRANSCRIPTIONAL REGULATOR RV1719"/>
    <property type="match status" value="1"/>
</dbReference>
<dbReference type="SUPFAM" id="SSF46785">
    <property type="entry name" value="Winged helix' DNA-binding domain"/>
    <property type="match status" value="1"/>
</dbReference>
<dbReference type="OrthoDB" id="9807558at2"/>
<dbReference type="EMBL" id="AEJF01000201">
    <property type="protein sequence ID" value="KLU21811.1"/>
    <property type="molecule type" value="Genomic_DNA"/>
</dbReference>
<dbReference type="GO" id="GO:0003677">
    <property type="term" value="F:DNA binding"/>
    <property type="evidence" value="ECO:0007669"/>
    <property type="project" value="UniProtKB-KW"/>
</dbReference>
<dbReference type="SMART" id="SM00346">
    <property type="entry name" value="HTH_ICLR"/>
    <property type="match status" value="1"/>
</dbReference>
<keyword evidence="7" id="KW-1185">Reference proteome</keyword>
<reference evidence="6 7" key="1">
    <citation type="journal article" date="2015" name="Genome Announc.">
        <title>Draft Genome Sequence of Burkholderia sp. Strain PML1(12), an Ectomycorrhizosphere-Inhabiting Bacterium with Effective Mineral-Weathering Ability.</title>
        <authorList>
            <person name="Uroz S."/>
            <person name="Oger P."/>
        </authorList>
    </citation>
    <scope>NUCLEOTIDE SEQUENCE [LARGE SCALE GENOMIC DNA]</scope>
    <source>
        <strain evidence="7">PML1(12)</strain>
    </source>
</reference>
<dbReference type="GO" id="GO:0045892">
    <property type="term" value="P:negative regulation of DNA-templated transcription"/>
    <property type="evidence" value="ECO:0007669"/>
    <property type="project" value="TreeGrafter"/>
</dbReference>
<protein>
    <submittedName>
        <fullName evidence="6">Transcriptional regulator</fullName>
    </submittedName>
</protein>
<evidence type="ECO:0000259" key="5">
    <source>
        <dbReference type="PROSITE" id="PS51078"/>
    </source>
</evidence>
<dbReference type="AlphaFoldDB" id="A0A0J1CN27"/>
<dbReference type="PROSITE" id="PS51078">
    <property type="entry name" value="ICLR_ED"/>
    <property type="match status" value="1"/>
</dbReference>
<dbReference type="Proteomes" id="UP000035963">
    <property type="component" value="Unassembled WGS sequence"/>
</dbReference>
<evidence type="ECO:0000256" key="3">
    <source>
        <dbReference type="ARBA" id="ARBA00023163"/>
    </source>
</evidence>
<dbReference type="InterPro" id="IPR014757">
    <property type="entry name" value="Tscrpt_reg_IclR_C"/>
</dbReference>
<dbReference type="SUPFAM" id="SSF55781">
    <property type="entry name" value="GAF domain-like"/>
    <property type="match status" value="1"/>
</dbReference>
<feature type="domain" description="HTH iclR-type" evidence="4">
    <location>
        <begin position="18"/>
        <end position="79"/>
    </location>
</feature>
<dbReference type="InterPro" id="IPR005471">
    <property type="entry name" value="Tscrpt_reg_IclR_N"/>
</dbReference>
<feature type="domain" description="IclR-ED" evidence="5">
    <location>
        <begin position="73"/>
        <end position="253"/>
    </location>
</feature>
<dbReference type="PROSITE" id="PS51077">
    <property type="entry name" value="HTH_ICLR"/>
    <property type="match status" value="1"/>
</dbReference>
<keyword evidence="3" id="KW-0804">Transcription</keyword>
<keyword evidence="1" id="KW-0805">Transcription regulation</keyword>
<evidence type="ECO:0000313" key="7">
    <source>
        <dbReference type="Proteomes" id="UP000035963"/>
    </source>
</evidence>
<evidence type="ECO:0000256" key="2">
    <source>
        <dbReference type="ARBA" id="ARBA00023125"/>
    </source>
</evidence>
<sequence length="258" mass="27277">MEAAVTDEDLAGERGQGIQVIARAARVLDVLGGRPDGMSLGEIAKEVDLPRSTVQRIVKALADEELVRTGRADGVRLGPAFLRLVGKLHTDVVAVAAPHLQLLSDDIGETVTLGRISGRELAFIHVVVAEQELRVVPRVGANLPLATTAGGRALLALGTDGEASILLQLPDARVTDGNELPKELKRVRRIGYAVDDNETTPGVVSLAVGIDTILGRFAVSVPAPAVRVAAASRSRIVERLLACRDVLLGEIGRNRPDE</sequence>
<dbReference type="InterPro" id="IPR036390">
    <property type="entry name" value="WH_DNA-bd_sf"/>
</dbReference>
<dbReference type="PATRIC" id="fig|908627.4.peg.7602"/>